<feature type="compositionally biased region" description="Low complexity" evidence="2">
    <location>
        <begin position="406"/>
        <end position="419"/>
    </location>
</feature>
<evidence type="ECO:0000256" key="2">
    <source>
        <dbReference type="SAM" id="MobiDB-lite"/>
    </source>
</evidence>
<protein>
    <recommendedName>
        <fullName evidence="3">CCHC-type domain-containing protein</fullName>
    </recommendedName>
</protein>
<dbReference type="AlphaFoldDB" id="A0A0G4GPZ0"/>
<sequence>MALSRASRPSSLSIDSRERSVMSASFSAKDKLLTLGQCLSGEAKGILEGYHKRHPISDAAANDPNDAYWQTALDEVIADVKATYGITPGFARQAVKILSNPASINQIKPDGSLRQRFTELEKIINVAETQVKLTDEQKADAAISLLPPILQPNLKVQMENNWEQRKAVYLTGAAGRAETDEECPKRKDCYNFQQAKRHALMYENAYPEPVAQTNLSYKHEATRSPDVAKLMGAFGELLKPSTDSMDSLSAVGAFAAPKPAVPFASLAEAVQSTMSPFAVSSGSKATKEEKPASNLGMSQGDLAKLIKDSVGEKVEEALAKQKKDASSSRPSTFSRYRFGGTNRVSALEEDAASSDGDDEGDIVFKSMFSALIEQKSMPPAQAAKLARAAQEAAIKSRVPSHMRTDASTSSAPSSSSTSNSGGGGRIQCYECKGFGHIAAQCPNRKNAQSFAQPSCPACGKQHAFVDCDSEAARILRRAHSDTAAATDTARSGK</sequence>
<dbReference type="Proteomes" id="UP000041254">
    <property type="component" value="Unassembled WGS sequence"/>
</dbReference>
<dbReference type="PROSITE" id="PS50158">
    <property type="entry name" value="ZF_CCHC"/>
    <property type="match status" value="1"/>
</dbReference>
<keyword evidence="1" id="KW-0863">Zinc-finger</keyword>
<accession>A0A0G4GPZ0</accession>
<organism evidence="4 5">
    <name type="scientific">Vitrella brassicaformis (strain CCMP3155)</name>
    <dbReference type="NCBI Taxonomy" id="1169540"/>
    <lineage>
        <taxon>Eukaryota</taxon>
        <taxon>Sar</taxon>
        <taxon>Alveolata</taxon>
        <taxon>Colpodellida</taxon>
        <taxon>Vitrellaceae</taxon>
        <taxon>Vitrella</taxon>
    </lineage>
</organism>
<name>A0A0G4GPZ0_VITBC</name>
<evidence type="ECO:0000313" key="5">
    <source>
        <dbReference type="Proteomes" id="UP000041254"/>
    </source>
</evidence>
<dbReference type="InParanoid" id="A0A0G4GPZ0"/>
<evidence type="ECO:0000313" key="4">
    <source>
        <dbReference type="EMBL" id="CEM32439.1"/>
    </source>
</evidence>
<feature type="region of interest" description="Disordered" evidence="2">
    <location>
        <begin position="277"/>
        <end position="299"/>
    </location>
</feature>
<dbReference type="VEuPathDB" id="CryptoDB:Vbra_23306"/>
<dbReference type="GO" id="GO:0008270">
    <property type="term" value="F:zinc ion binding"/>
    <property type="evidence" value="ECO:0007669"/>
    <property type="project" value="UniProtKB-KW"/>
</dbReference>
<dbReference type="SUPFAM" id="SSF57756">
    <property type="entry name" value="Retrovirus zinc finger-like domains"/>
    <property type="match status" value="1"/>
</dbReference>
<evidence type="ECO:0000259" key="3">
    <source>
        <dbReference type="PROSITE" id="PS50158"/>
    </source>
</evidence>
<evidence type="ECO:0000256" key="1">
    <source>
        <dbReference type="PROSITE-ProRule" id="PRU00047"/>
    </source>
</evidence>
<feature type="region of interest" description="Disordered" evidence="2">
    <location>
        <begin position="393"/>
        <end position="422"/>
    </location>
</feature>
<reference evidence="4 5" key="1">
    <citation type="submission" date="2014-11" db="EMBL/GenBank/DDBJ databases">
        <authorList>
            <person name="Zhu J."/>
            <person name="Qi W."/>
            <person name="Song R."/>
        </authorList>
    </citation>
    <scope>NUCLEOTIDE SEQUENCE [LARGE SCALE GENOMIC DNA]</scope>
</reference>
<dbReference type="EMBL" id="CDMY01000753">
    <property type="protein sequence ID" value="CEM32439.1"/>
    <property type="molecule type" value="Genomic_DNA"/>
</dbReference>
<proteinExistence type="predicted"/>
<dbReference type="Gene3D" id="4.10.60.10">
    <property type="entry name" value="Zinc finger, CCHC-type"/>
    <property type="match status" value="1"/>
</dbReference>
<keyword evidence="1" id="KW-0479">Metal-binding</keyword>
<dbReference type="InterPro" id="IPR001878">
    <property type="entry name" value="Znf_CCHC"/>
</dbReference>
<dbReference type="InterPro" id="IPR036875">
    <property type="entry name" value="Znf_CCHC_sf"/>
</dbReference>
<gene>
    <name evidence="4" type="ORF">Vbra_23306</name>
</gene>
<keyword evidence="1" id="KW-0862">Zinc</keyword>
<feature type="domain" description="CCHC-type" evidence="3">
    <location>
        <begin position="428"/>
        <end position="443"/>
    </location>
</feature>
<keyword evidence="5" id="KW-1185">Reference proteome</keyword>
<dbReference type="SMART" id="SM00343">
    <property type="entry name" value="ZnF_C2HC"/>
    <property type="match status" value="1"/>
</dbReference>
<dbReference type="GO" id="GO:0003676">
    <property type="term" value="F:nucleic acid binding"/>
    <property type="evidence" value="ECO:0007669"/>
    <property type="project" value="InterPro"/>
</dbReference>